<organism evidence="2">
    <name type="scientific">Cladocopium goreaui</name>
    <dbReference type="NCBI Taxonomy" id="2562237"/>
    <lineage>
        <taxon>Eukaryota</taxon>
        <taxon>Sar</taxon>
        <taxon>Alveolata</taxon>
        <taxon>Dinophyceae</taxon>
        <taxon>Suessiales</taxon>
        <taxon>Symbiodiniaceae</taxon>
        <taxon>Cladocopium</taxon>
    </lineage>
</organism>
<proteinExistence type="predicted"/>
<reference evidence="3" key="2">
    <citation type="submission" date="2024-04" db="EMBL/GenBank/DDBJ databases">
        <authorList>
            <person name="Chen Y."/>
            <person name="Shah S."/>
            <person name="Dougan E. K."/>
            <person name="Thang M."/>
            <person name="Chan C."/>
        </authorList>
    </citation>
    <scope>NUCLEOTIDE SEQUENCE [LARGE SCALE GENOMIC DNA]</scope>
</reference>
<reference evidence="2" key="1">
    <citation type="submission" date="2022-10" db="EMBL/GenBank/DDBJ databases">
        <authorList>
            <person name="Chen Y."/>
            <person name="Dougan E. K."/>
            <person name="Chan C."/>
            <person name="Rhodes N."/>
            <person name="Thang M."/>
        </authorList>
    </citation>
    <scope>NUCLEOTIDE SEQUENCE</scope>
</reference>
<gene>
    <name evidence="2" type="ORF">C1SCF055_LOCUS1151</name>
</gene>
<name>A0A9P1BFK5_9DINO</name>
<evidence type="ECO:0000313" key="3">
    <source>
        <dbReference type="EMBL" id="CAL1125954.1"/>
    </source>
</evidence>
<keyword evidence="4" id="KW-1185">Reference proteome</keyword>
<accession>A0A9P1BFK5</accession>
<protein>
    <submittedName>
        <fullName evidence="2">Uncharacterized protein</fullName>
    </submittedName>
</protein>
<dbReference type="EMBL" id="CAMXCT020000021">
    <property type="protein sequence ID" value="CAL1125954.1"/>
    <property type="molecule type" value="Genomic_DNA"/>
</dbReference>
<evidence type="ECO:0000313" key="4">
    <source>
        <dbReference type="Proteomes" id="UP001152797"/>
    </source>
</evidence>
<dbReference type="Proteomes" id="UP001152797">
    <property type="component" value="Unassembled WGS sequence"/>
</dbReference>
<comment type="caution">
    <text evidence="2">The sequence shown here is derived from an EMBL/GenBank/DDBJ whole genome shotgun (WGS) entry which is preliminary data.</text>
</comment>
<dbReference type="EMBL" id="CAMXCT030000021">
    <property type="protein sequence ID" value="CAL4759891.1"/>
    <property type="molecule type" value="Genomic_DNA"/>
</dbReference>
<feature type="region of interest" description="Disordered" evidence="1">
    <location>
        <begin position="79"/>
        <end position="99"/>
    </location>
</feature>
<dbReference type="AlphaFoldDB" id="A0A9P1BFK5"/>
<dbReference type="EMBL" id="CAMXCT010000021">
    <property type="protein sequence ID" value="CAI3972579.1"/>
    <property type="molecule type" value="Genomic_DNA"/>
</dbReference>
<dbReference type="OrthoDB" id="432601at2759"/>
<evidence type="ECO:0000256" key="1">
    <source>
        <dbReference type="SAM" id="MobiDB-lite"/>
    </source>
</evidence>
<feature type="compositionally biased region" description="Pro residues" evidence="1">
    <location>
        <begin position="87"/>
        <end position="97"/>
    </location>
</feature>
<sequence length="134" mass="14554">MFGGPMKPMLPNMQRIAGTLAIPQEAALAPVPREEEKQATSSWGQLRDVIREEMSAALSSVSHSAAVRPMQFIINNSAQANVEQAPAPAPAPPPPEKPSTILEGFFRFMESPLNRIFVYGMIGIGQPVLKMDII</sequence>
<evidence type="ECO:0000313" key="2">
    <source>
        <dbReference type="EMBL" id="CAI3972579.1"/>
    </source>
</evidence>